<feature type="transmembrane region" description="Helical" evidence="5">
    <location>
        <begin position="139"/>
        <end position="165"/>
    </location>
</feature>
<keyword evidence="3 5" id="KW-1133">Transmembrane helix</keyword>
<evidence type="ECO:0000256" key="3">
    <source>
        <dbReference type="ARBA" id="ARBA00022989"/>
    </source>
</evidence>
<evidence type="ECO:0000256" key="1">
    <source>
        <dbReference type="ARBA" id="ARBA00004127"/>
    </source>
</evidence>
<dbReference type="Pfam" id="PF04191">
    <property type="entry name" value="PEMT"/>
    <property type="match status" value="1"/>
</dbReference>
<accession>A0A411DTW0</accession>
<evidence type="ECO:0000256" key="4">
    <source>
        <dbReference type="ARBA" id="ARBA00023136"/>
    </source>
</evidence>
<dbReference type="EMBL" id="CP035532">
    <property type="protein sequence ID" value="QBA23758.1"/>
    <property type="molecule type" value="Genomic_DNA"/>
</dbReference>
<keyword evidence="2 5" id="KW-0812">Transmembrane</keyword>
<keyword evidence="6" id="KW-0808">Transferase</keyword>
<name>A0A411DTW0_CHRID</name>
<proteinExistence type="predicted"/>
<evidence type="ECO:0000256" key="2">
    <source>
        <dbReference type="ARBA" id="ARBA00022692"/>
    </source>
</evidence>
<comment type="subcellular location">
    <subcellularLocation>
        <location evidence="1">Endomembrane system</location>
        <topology evidence="1">Multi-pass membrane protein</topology>
    </subcellularLocation>
</comment>
<dbReference type="AlphaFoldDB" id="A0A411DTW0"/>
<dbReference type="GO" id="GO:0032259">
    <property type="term" value="P:methylation"/>
    <property type="evidence" value="ECO:0007669"/>
    <property type="project" value="UniProtKB-KW"/>
</dbReference>
<feature type="transmembrane region" description="Helical" evidence="5">
    <location>
        <begin position="7"/>
        <end position="26"/>
    </location>
</feature>
<dbReference type="PANTHER" id="PTHR12714">
    <property type="entry name" value="PROTEIN-S ISOPRENYLCYSTEINE O-METHYLTRANSFERASE"/>
    <property type="match status" value="1"/>
</dbReference>
<dbReference type="Gene3D" id="1.20.120.1630">
    <property type="match status" value="1"/>
</dbReference>
<dbReference type="InterPro" id="IPR007318">
    <property type="entry name" value="Phopholipid_MeTrfase"/>
</dbReference>
<evidence type="ECO:0000256" key="5">
    <source>
        <dbReference type="SAM" id="Phobius"/>
    </source>
</evidence>
<dbReference type="PROSITE" id="PS50244">
    <property type="entry name" value="S5A_REDUCTASE"/>
    <property type="match status" value="1"/>
</dbReference>
<dbReference type="GO" id="GO:0012505">
    <property type="term" value="C:endomembrane system"/>
    <property type="evidence" value="ECO:0007669"/>
    <property type="project" value="UniProtKB-SubCell"/>
</dbReference>
<feature type="transmembrane region" description="Helical" evidence="5">
    <location>
        <begin position="82"/>
        <end position="105"/>
    </location>
</feature>
<reference evidence="6" key="1">
    <citation type="submission" date="2019-01" db="EMBL/GenBank/DDBJ databases">
        <title>Whole Genome Sequencing for Putative Detection of Antimicrobial Resistance and Potential Virulence Factors in Chryseobacterium indologenes isolated from Nile Tilapia in Tanzania.</title>
        <authorList>
            <person name="Mwega E."/>
            <person name="Mutoloki S."/>
            <person name="Mugimba K."/>
            <person name="Colquhoun D."/>
            <person name="Mdegela R."/>
            <person name="Evensen O."/>
            <person name="Wasteson Y."/>
        </authorList>
    </citation>
    <scope>NUCLEOTIDE SEQUENCE [LARGE SCALE GENOMIC DNA]</scope>
    <source>
        <strain evidence="6">StR 01</strain>
    </source>
</reference>
<dbReference type="GO" id="GO:0008168">
    <property type="term" value="F:methyltransferase activity"/>
    <property type="evidence" value="ECO:0007669"/>
    <property type="project" value="UniProtKB-KW"/>
</dbReference>
<organism evidence="6">
    <name type="scientific">Chryseobacterium indologenes</name>
    <name type="common">Flavobacterium indologenes</name>
    <dbReference type="NCBI Taxonomy" id="253"/>
    <lineage>
        <taxon>Bacteria</taxon>
        <taxon>Pseudomonadati</taxon>
        <taxon>Bacteroidota</taxon>
        <taxon>Flavobacteriia</taxon>
        <taxon>Flavobacteriales</taxon>
        <taxon>Weeksellaceae</taxon>
        <taxon>Chryseobacterium group</taxon>
        <taxon>Chryseobacterium</taxon>
    </lineage>
</organism>
<keyword evidence="4 5" id="KW-0472">Membrane</keyword>
<evidence type="ECO:0000313" key="6">
    <source>
        <dbReference type="EMBL" id="QBA23758.1"/>
    </source>
</evidence>
<gene>
    <name evidence="6" type="ORF">EU348_22275</name>
</gene>
<keyword evidence="6" id="KW-0489">Methyltransferase</keyword>
<dbReference type="PANTHER" id="PTHR12714:SF9">
    <property type="entry name" value="PROTEIN-S-ISOPRENYLCYSTEINE O-METHYLTRANSFERASE"/>
    <property type="match status" value="1"/>
</dbReference>
<sequence>MADFIRFFIPFYFIIFFLVSFVGISYKVAQQIGKNPNVLPKDDSAYGLVGFYFKLILFALFMYTILLLLFPKDMFSAFKINALEYNLIQCTGLGLMMMALMWVVIAQLQMKNSWRIGIDSTTKTDLVTHGLFRYSRNPIFLGMTISLIGFFLALPTVIAFAFVLTGSILMQIQIRLEEEYLLKEHGQIYVAYKKKVKRMLGLH</sequence>
<protein>
    <submittedName>
        <fullName evidence="6">Isoprenylcysteine carboxylmethyltransferase family protein</fullName>
    </submittedName>
</protein>
<feature type="transmembrane region" description="Helical" evidence="5">
    <location>
        <begin position="46"/>
        <end position="70"/>
    </location>
</feature>